<dbReference type="Pfam" id="PF12028">
    <property type="entry name" value="DUF3515"/>
    <property type="match status" value="1"/>
</dbReference>
<evidence type="ECO:0000313" key="2">
    <source>
        <dbReference type="Proteomes" id="UP001596189"/>
    </source>
</evidence>
<accession>A0ABW1JIJ8</accession>
<keyword evidence="2" id="KW-1185">Reference proteome</keyword>
<dbReference type="EMBL" id="JBHSRD010000006">
    <property type="protein sequence ID" value="MFC6008697.1"/>
    <property type="molecule type" value="Genomic_DNA"/>
</dbReference>
<reference evidence="2" key="1">
    <citation type="journal article" date="2019" name="Int. J. Syst. Evol. Microbiol.">
        <title>The Global Catalogue of Microorganisms (GCM) 10K type strain sequencing project: providing services to taxonomists for standard genome sequencing and annotation.</title>
        <authorList>
            <consortium name="The Broad Institute Genomics Platform"/>
            <consortium name="The Broad Institute Genome Sequencing Center for Infectious Disease"/>
            <person name="Wu L."/>
            <person name="Ma J."/>
        </authorList>
    </citation>
    <scope>NUCLEOTIDE SEQUENCE [LARGE SCALE GENOMIC DNA]</scope>
    <source>
        <strain evidence="2">KACC 14249</strain>
    </source>
</reference>
<gene>
    <name evidence="1" type="ORF">ACFQDO_16295</name>
</gene>
<name>A0ABW1JIJ8_9ACTN</name>
<organism evidence="1 2">
    <name type="scientific">Angustibacter luteus</name>
    <dbReference type="NCBI Taxonomy" id="658456"/>
    <lineage>
        <taxon>Bacteria</taxon>
        <taxon>Bacillati</taxon>
        <taxon>Actinomycetota</taxon>
        <taxon>Actinomycetes</taxon>
        <taxon>Kineosporiales</taxon>
        <taxon>Kineosporiaceae</taxon>
    </lineage>
</organism>
<dbReference type="Proteomes" id="UP001596189">
    <property type="component" value="Unassembled WGS sequence"/>
</dbReference>
<proteinExistence type="predicted"/>
<dbReference type="RefSeq" id="WP_345714644.1">
    <property type="nucleotide sequence ID" value="NZ_BAABFP010000002.1"/>
</dbReference>
<protein>
    <submittedName>
        <fullName evidence="1">DUF3515 family protein</fullName>
    </submittedName>
</protein>
<dbReference type="InterPro" id="IPR021903">
    <property type="entry name" value="DUF3515"/>
</dbReference>
<sequence>MHRRPRLILALSLLAAAALVAVALTWWWTGRPLSVTAPANAADPACAAMAARLPSQVHGQDRVETTSDSPAVAAWGDPAVIWRCGVAPPGPTTDECLDVNGVDWVAHPLADGTSFTTYGRDPAVQVLVPKHYAPEPLLLPPLSGVAATLPQGGRRCS</sequence>
<evidence type="ECO:0000313" key="1">
    <source>
        <dbReference type="EMBL" id="MFC6008697.1"/>
    </source>
</evidence>
<comment type="caution">
    <text evidence="1">The sequence shown here is derived from an EMBL/GenBank/DDBJ whole genome shotgun (WGS) entry which is preliminary data.</text>
</comment>